<evidence type="ECO:0000313" key="3">
    <source>
        <dbReference type="Proteomes" id="UP001172159"/>
    </source>
</evidence>
<dbReference type="Proteomes" id="UP001172159">
    <property type="component" value="Unassembled WGS sequence"/>
</dbReference>
<reference evidence="2" key="1">
    <citation type="submission" date="2023-06" db="EMBL/GenBank/DDBJ databases">
        <title>Genome-scale phylogeny and comparative genomics of the fungal order Sordariales.</title>
        <authorList>
            <consortium name="Lawrence Berkeley National Laboratory"/>
            <person name="Hensen N."/>
            <person name="Bonometti L."/>
            <person name="Westerberg I."/>
            <person name="Brannstrom I.O."/>
            <person name="Guillou S."/>
            <person name="Cros-Aarteil S."/>
            <person name="Calhoun S."/>
            <person name="Haridas S."/>
            <person name="Kuo A."/>
            <person name="Mondo S."/>
            <person name="Pangilinan J."/>
            <person name="Riley R."/>
            <person name="Labutti K."/>
            <person name="Andreopoulos B."/>
            <person name="Lipzen A."/>
            <person name="Chen C."/>
            <person name="Yanf M."/>
            <person name="Daum C."/>
            <person name="Ng V."/>
            <person name="Clum A."/>
            <person name="Steindorff A."/>
            <person name="Ohm R."/>
            <person name="Martin F."/>
            <person name="Silar P."/>
            <person name="Natvig D."/>
            <person name="Lalanne C."/>
            <person name="Gautier V."/>
            <person name="Ament-Velasquez S.L."/>
            <person name="Kruys A."/>
            <person name="Hutchinson M.I."/>
            <person name="Powell A.J."/>
            <person name="Barry K."/>
            <person name="Miller A.N."/>
            <person name="Grigoriev I.V."/>
            <person name="Debuchy R."/>
            <person name="Gladieux P."/>
            <person name="Thoren M.H."/>
            <person name="Johannesson H."/>
        </authorList>
    </citation>
    <scope>NUCLEOTIDE SEQUENCE</scope>
    <source>
        <strain evidence="2">CBS 540.89</strain>
    </source>
</reference>
<comment type="caution">
    <text evidence="2">The sequence shown here is derived from an EMBL/GenBank/DDBJ whole genome shotgun (WGS) entry which is preliminary data.</text>
</comment>
<keyword evidence="3" id="KW-1185">Reference proteome</keyword>
<evidence type="ECO:0000256" key="1">
    <source>
        <dbReference type="SAM" id="Coils"/>
    </source>
</evidence>
<keyword evidence="1" id="KW-0175">Coiled coil</keyword>
<protein>
    <submittedName>
        <fullName evidence="2">Uncharacterized protein</fullName>
    </submittedName>
</protein>
<evidence type="ECO:0000313" key="2">
    <source>
        <dbReference type="EMBL" id="KAK0726171.1"/>
    </source>
</evidence>
<dbReference type="EMBL" id="JAUKTV010000010">
    <property type="protein sequence ID" value="KAK0726171.1"/>
    <property type="molecule type" value="Genomic_DNA"/>
</dbReference>
<proteinExistence type="predicted"/>
<organism evidence="2 3">
    <name type="scientific">Apiosordaria backusii</name>
    <dbReference type="NCBI Taxonomy" id="314023"/>
    <lineage>
        <taxon>Eukaryota</taxon>
        <taxon>Fungi</taxon>
        <taxon>Dikarya</taxon>
        <taxon>Ascomycota</taxon>
        <taxon>Pezizomycotina</taxon>
        <taxon>Sordariomycetes</taxon>
        <taxon>Sordariomycetidae</taxon>
        <taxon>Sordariales</taxon>
        <taxon>Lasiosphaeriaceae</taxon>
        <taxon>Apiosordaria</taxon>
    </lineage>
</organism>
<gene>
    <name evidence="2" type="ORF">B0T21DRAFT_371130</name>
</gene>
<feature type="coiled-coil region" evidence="1">
    <location>
        <begin position="156"/>
        <end position="218"/>
    </location>
</feature>
<dbReference type="AlphaFoldDB" id="A0AA40E6T7"/>
<name>A0AA40E6T7_9PEZI</name>
<accession>A0AA40E6T7</accession>
<sequence length="225" mass="25214">MNVLNLRAGNHPTVVTLDEVTSRGEPRFAQMWQHCLSLACEMRVGGGAGLSLAEVKELYAQHGQKTLEELYGDDSFGSIRHDPANISHEAFHLMVWHSIFQGDPAFRRHQFPWFQALTSDYLATPNYREMSSEYSEYYAMQQRTAANTRNVVGQTLATCRETCDSLKSQLNEALAEGELTRSLLTEALAKAEMTQSQLTEALARADELGDVLKAAQAETSEQRRQ</sequence>